<proteinExistence type="inferred from homology"/>
<dbReference type="InterPro" id="IPR036991">
    <property type="entry name" value="Fe_hydrogenase_ssu_sf"/>
</dbReference>
<dbReference type="Pfam" id="PF02906">
    <property type="entry name" value="Fe_hyd_lg_C"/>
    <property type="match status" value="1"/>
</dbReference>
<dbReference type="Pfam" id="PF13510">
    <property type="entry name" value="Fer2_4"/>
    <property type="match status" value="1"/>
</dbReference>
<dbReference type="InterPro" id="IPR017900">
    <property type="entry name" value="4Fe4S_Fe_S_CS"/>
</dbReference>
<dbReference type="InterPro" id="IPR009016">
    <property type="entry name" value="Fe_hydrogenase"/>
</dbReference>
<evidence type="ECO:0000256" key="5">
    <source>
        <dbReference type="ARBA" id="ARBA00022714"/>
    </source>
</evidence>
<protein>
    <submittedName>
        <fullName evidence="17">NAD(P)-dependent iron-only hydrogenase catalytic subunit</fullName>
    </submittedName>
</protein>
<keyword evidence="6" id="KW-0479">Metal-binding</keyword>
<dbReference type="CDD" id="cd00207">
    <property type="entry name" value="fer2"/>
    <property type="match status" value="1"/>
</dbReference>
<comment type="similarity">
    <text evidence="3">Belongs to the complex I 75 kDa subunit family.</text>
</comment>
<accession>A0AB36TIL1</accession>
<comment type="subcellular location">
    <subcellularLocation>
        <location evidence="2">Membrane</location>
    </subcellularLocation>
</comment>
<keyword evidence="8" id="KW-1278">Translocase</keyword>
<evidence type="ECO:0000313" key="17">
    <source>
        <dbReference type="EMBL" id="PFH03166.1"/>
    </source>
</evidence>
<feature type="domain" description="2Fe-2S ferredoxin-type" evidence="14">
    <location>
        <begin position="2"/>
        <end position="80"/>
    </location>
</feature>
<dbReference type="FunFam" id="3.10.20.740:FF:000004">
    <property type="entry name" value="NADH-quinone oxidoreductase"/>
    <property type="match status" value="1"/>
</dbReference>
<comment type="cofactor">
    <cofactor evidence="13">
        <name>[2Fe-2S] cluster</name>
        <dbReference type="ChEBI" id="CHEBI:190135"/>
    </cofactor>
</comment>
<evidence type="ECO:0000256" key="9">
    <source>
        <dbReference type="ARBA" id="ARBA00023004"/>
    </source>
</evidence>
<evidence type="ECO:0000256" key="10">
    <source>
        <dbReference type="ARBA" id="ARBA00023014"/>
    </source>
</evidence>
<dbReference type="SMART" id="SM00929">
    <property type="entry name" value="NADH-G_4Fe-4S_3"/>
    <property type="match status" value="1"/>
</dbReference>
<dbReference type="Pfam" id="PF10588">
    <property type="entry name" value="NADH-G_4Fe-4S_3"/>
    <property type="match status" value="1"/>
</dbReference>
<dbReference type="AlphaFoldDB" id="A0AB36TIL1"/>
<evidence type="ECO:0000256" key="6">
    <source>
        <dbReference type="ARBA" id="ARBA00022723"/>
    </source>
</evidence>
<dbReference type="Gene3D" id="3.30.70.20">
    <property type="match status" value="1"/>
</dbReference>
<evidence type="ECO:0000256" key="3">
    <source>
        <dbReference type="ARBA" id="ARBA00005404"/>
    </source>
</evidence>
<dbReference type="Pfam" id="PF22117">
    <property type="entry name" value="Fer4_Nqo3"/>
    <property type="match status" value="1"/>
</dbReference>
<dbReference type="Pfam" id="PF02256">
    <property type="entry name" value="Fe_hyd_SSU"/>
    <property type="match status" value="1"/>
</dbReference>
<evidence type="ECO:0000256" key="2">
    <source>
        <dbReference type="ARBA" id="ARBA00004370"/>
    </source>
</evidence>
<dbReference type="PROSITE" id="PS00198">
    <property type="entry name" value="4FE4S_FER_1"/>
    <property type="match status" value="1"/>
</dbReference>
<dbReference type="NCBIfam" id="NF040763">
    <property type="entry name" value="FeFe_hydrog_A6"/>
    <property type="match status" value="1"/>
</dbReference>
<dbReference type="NCBIfam" id="TIGR02512">
    <property type="entry name" value="FeFe_hydrog_A"/>
    <property type="match status" value="1"/>
</dbReference>
<dbReference type="GO" id="GO:0051539">
    <property type="term" value="F:4 iron, 4 sulfur cluster binding"/>
    <property type="evidence" value="ECO:0007669"/>
    <property type="project" value="UniProtKB-KW"/>
</dbReference>
<dbReference type="InterPro" id="IPR013352">
    <property type="entry name" value="Fe_hydrogenase_subset"/>
</dbReference>
<dbReference type="Gene3D" id="4.10.260.20">
    <property type="entry name" value="Iron hydrogenase, small subunit"/>
    <property type="match status" value="1"/>
</dbReference>
<dbReference type="InterPro" id="IPR049830">
    <property type="entry name" value="HndD"/>
</dbReference>
<dbReference type="GO" id="GO:0051537">
    <property type="term" value="F:2 iron, 2 sulfur cluster binding"/>
    <property type="evidence" value="ECO:0007669"/>
    <property type="project" value="UniProtKB-KW"/>
</dbReference>
<feature type="domain" description="4Fe-4S ferredoxin-type" evidence="15">
    <location>
        <begin position="139"/>
        <end position="172"/>
    </location>
</feature>
<dbReference type="EMBL" id="PDBW01000001">
    <property type="protein sequence ID" value="PFH03166.1"/>
    <property type="molecule type" value="Genomic_DNA"/>
</dbReference>
<evidence type="ECO:0000259" key="16">
    <source>
        <dbReference type="PROSITE" id="PS51839"/>
    </source>
</evidence>
<dbReference type="InterPro" id="IPR004108">
    <property type="entry name" value="Fe_hydrogenase_lsu_C"/>
</dbReference>
<gene>
    <name evidence="17" type="ORF">M972_111963</name>
</gene>
<dbReference type="SUPFAM" id="SSF54862">
    <property type="entry name" value="4Fe-4S ferredoxins"/>
    <property type="match status" value="1"/>
</dbReference>
<dbReference type="InterPro" id="IPR036010">
    <property type="entry name" value="2Fe-2S_ferredoxin-like_sf"/>
</dbReference>
<dbReference type="Proteomes" id="UP000223596">
    <property type="component" value="Unassembled WGS sequence"/>
</dbReference>
<name>A0AB36TIL1_ACETH</name>
<feature type="domain" description="4Fe-4S ferredoxin-type" evidence="15">
    <location>
        <begin position="182"/>
        <end position="211"/>
    </location>
</feature>
<evidence type="ECO:0000259" key="15">
    <source>
        <dbReference type="PROSITE" id="PS51379"/>
    </source>
</evidence>
<dbReference type="PANTHER" id="PTHR11615">
    <property type="entry name" value="NITRATE, FORMATE, IRON DEHYDROGENASE"/>
    <property type="match status" value="1"/>
</dbReference>
<evidence type="ECO:0000256" key="12">
    <source>
        <dbReference type="ARBA" id="ARBA00023136"/>
    </source>
</evidence>
<reference evidence="17 18" key="1">
    <citation type="submission" date="2017-09" db="EMBL/GenBank/DDBJ databases">
        <title>Evaluation of Pacific Biosciences Sequencing Technology to Finishing C. thermocellum Genome Sequences.</title>
        <authorList>
            <person name="Brown S."/>
        </authorList>
    </citation>
    <scope>NUCLEOTIDE SEQUENCE [LARGE SCALE GENOMIC DNA]</scope>
    <source>
        <strain evidence="17 18">AD2</strain>
    </source>
</reference>
<comment type="cofactor">
    <cofactor evidence="1">
        <name>[4Fe-4S] cluster</name>
        <dbReference type="ChEBI" id="CHEBI:49883"/>
    </cofactor>
</comment>
<dbReference type="GO" id="GO:0016020">
    <property type="term" value="C:membrane"/>
    <property type="evidence" value="ECO:0007669"/>
    <property type="project" value="UniProtKB-SubCell"/>
</dbReference>
<evidence type="ECO:0000256" key="13">
    <source>
        <dbReference type="ARBA" id="ARBA00034078"/>
    </source>
</evidence>
<keyword evidence="10" id="KW-0411">Iron-sulfur</keyword>
<keyword evidence="9" id="KW-0408">Iron</keyword>
<dbReference type="InterPro" id="IPR017896">
    <property type="entry name" value="4Fe4S_Fe-S-bd"/>
</dbReference>
<keyword evidence="12" id="KW-0472">Membrane</keyword>
<dbReference type="PROSITE" id="PS51379">
    <property type="entry name" value="4FE4S_FER_2"/>
    <property type="match status" value="2"/>
</dbReference>
<dbReference type="SUPFAM" id="SSF53920">
    <property type="entry name" value="Fe-only hydrogenase"/>
    <property type="match status" value="1"/>
</dbReference>
<dbReference type="PROSITE" id="PS51085">
    <property type="entry name" value="2FE2S_FER_2"/>
    <property type="match status" value="1"/>
</dbReference>
<dbReference type="InterPro" id="IPR019574">
    <property type="entry name" value="NADH_UbQ_OxRdtase_Gsu_4Fe4S-bd"/>
</dbReference>
<keyword evidence="4" id="KW-0004">4Fe-4S</keyword>
<dbReference type="Gene3D" id="3.40.950.10">
    <property type="entry name" value="Fe-only Hydrogenase (Larger Subunit), Chain L, domain 3"/>
    <property type="match status" value="1"/>
</dbReference>
<dbReference type="FunFam" id="3.30.70.20:FF:000035">
    <property type="entry name" value="Iron hydrogenase 1"/>
    <property type="match status" value="1"/>
</dbReference>
<dbReference type="Gene3D" id="3.10.20.740">
    <property type="match status" value="1"/>
</dbReference>
<dbReference type="InterPro" id="IPR001041">
    <property type="entry name" value="2Fe-2S_ferredoxin-type"/>
</dbReference>
<evidence type="ECO:0000259" key="14">
    <source>
        <dbReference type="PROSITE" id="PS51085"/>
    </source>
</evidence>
<feature type="domain" description="4Fe-4S His(Cys)3-ligated-type" evidence="16">
    <location>
        <begin position="80"/>
        <end position="119"/>
    </location>
</feature>
<dbReference type="RefSeq" id="WP_003512584.1">
    <property type="nucleotide sequence ID" value="NZ_CP013828.1"/>
</dbReference>
<dbReference type="InterPro" id="IPR003149">
    <property type="entry name" value="Fe_hydrogenase_ssu"/>
</dbReference>
<sequence>MQMVNVTIDNCKIQVPANYTVLEAAKQANIDIPTLCFLKDINEVGACRMCVVEVKGARSLQAACVYPVSEGLEVYTQTPAVREARKVTLELILSNHEKKCLTCVRSENCELQRLAKDLNVKDIRFEGEMSNLPIDDLSPSVVRDPNKCVLCRRCVSMCKNVQTVGAIDVTERGFRTTVSTAFNKPLSEVPCVNCGQCINVCPVGALREKDDIDKVWEALANPELHVVVQTAPAVRVALGEEFGMPIGSRVTGKMVAALSRLGFKKVFDTDTAADLTIMEEGTELINRIKNGGKLPLITSCSPGWIKFCEHNYPEFLDNLSSCKSPHEMFGAVLKSYYAQKNGIDPSKVFVVSIMPCTAKKFEAQRPELSSTGYPDVDVVLTTRELARMIKEAGIDFNSLPDKQFDDPMGEASGAGVIFGATGGVMEAAIRTVGELLSGKPADKIEYTEVRGLDGIKEASIELDGFTLKAAVAHGLGNARKLLDKIKAGEADYHFIEIMACPGGCINGGGQPIQPSSVRNWKDIRCERAKAIYEEDESLPIRKSHENPKIKMLYEEFFGEPGSHKAHELLHTHYEKRENYPVK</sequence>
<keyword evidence="7" id="KW-0677">Repeat</keyword>
<evidence type="ECO:0000256" key="7">
    <source>
        <dbReference type="ARBA" id="ARBA00022737"/>
    </source>
</evidence>
<dbReference type="SMART" id="SM00902">
    <property type="entry name" value="Fe_hyd_SSU"/>
    <property type="match status" value="1"/>
</dbReference>
<dbReference type="SUPFAM" id="SSF54292">
    <property type="entry name" value="2Fe-2S ferredoxin-like"/>
    <property type="match status" value="1"/>
</dbReference>
<keyword evidence="11" id="KW-0520">NAD</keyword>
<keyword evidence="5" id="KW-0001">2Fe-2S</keyword>
<dbReference type="GO" id="GO:0008901">
    <property type="term" value="F:ferredoxin hydrogenase activity"/>
    <property type="evidence" value="ECO:0007669"/>
    <property type="project" value="InterPro"/>
</dbReference>
<organism evidence="17 18">
    <name type="scientific">Acetivibrio thermocellus AD2</name>
    <dbReference type="NCBI Taxonomy" id="1138384"/>
    <lineage>
        <taxon>Bacteria</taxon>
        <taxon>Bacillati</taxon>
        <taxon>Bacillota</taxon>
        <taxon>Clostridia</taxon>
        <taxon>Eubacteriales</taxon>
        <taxon>Oscillospiraceae</taxon>
        <taxon>Acetivibrio</taxon>
    </lineage>
</organism>
<evidence type="ECO:0000256" key="11">
    <source>
        <dbReference type="ARBA" id="ARBA00023027"/>
    </source>
</evidence>
<evidence type="ECO:0000313" key="18">
    <source>
        <dbReference type="Proteomes" id="UP000223596"/>
    </source>
</evidence>
<dbReference type="GO" id="GO:0005506">
    <property type="term" value="F:iron ion binding"/>
    <property type="evidence" value="ECO:0007669"/>
    <property type="project" value="InterPro"/>
</dbReference>
<dbReference type="PROSITE" id="PS51839">
    <property type="entry name" value="4FE4S_HC3"/>
    <property type="match status" value="1"/>
</dbReference>
<evidence type="ECO:0000256" key="1">
    <source>
        <dbReference type="ARBA" id="ARBA00001966"/>
    </source>
</evidence>
<dbReference type="Gene3D" id="3.40.50.1780">
    <property type="match status" value="1"/>
</dbReference>
<evidence type="ECO:0000256" key="8">
    <source>
        <dbReference type="ARBA" id="ARBA00022967"/>
    </source>
</evidence>
<comment type="caution">
    <text evidence="17">The sequence shown here is derived from an EMBL/GenBank/DDBJ whole genome shotgun (WGS) entry which is preliminary data.</text>
</comment>
<dbReference type="InterPro" id="IPR054351">
    <property type="entry name" value="NADH_UbQ_OxRdtase_ferredoxin"/>
</dbReference>
<dbReference type="InterPro" id="IPR050340">
    <property type="entry name" value="Cytosolic_Fe-S_CAF"/>
</dbReference>
<evidence type="ECO:0000256" key="4">
    <source>
        <dbReference type="ARBA" id="ARBA00022485"/>
    </source>
</evidence>